<proteinExistence type="predicted"/>
<evidence type="ECO:0000313" key="2">
    <source>
        <dbReference type="Proteomes" id="UP000641932"/>
    </source>
</evidence>
<sequence>MCVPHGGLPLPRAGGCLEGADLGGADLSPVDLSAVDLSGADIAWLNAEYGARFSSASPQA</sequence>
<dbReference type="Proteomes" id="UP000641932">
    <property type="component" value="Unassembled WGS sequence"/>
</dbReference>
<gene>
    <name evidence="1" type="ORF">GCM10012280_57750</name>
</gene>
<keyword evidence="2" id="KW-1185">Reference proteome</keyword>
<evidence type="ECO:0008006" key="3">
    <source>
        <dbReference type="Google" id="ProtNLM"/>
    </source>
</evidence>
<reference evidence="1" key="2">
    <citation type="submission" date="2020-09" db="EMBL/GenBank/DDBJ databases">
        <authorList>
            <person name="Sun Q."/>
            <person name="Zhou Y."/>
        </authorList>
    </citation>
    <scope>NUCLEOTIDE SEQUENCE</scope>
    <source>
        <strain evidence="1">CGMCC 4.7201</strain>
    </source>
</reference>
<protein>
    <recommendedName>
        <fullName evidence="3">Pentapeptide repeat-containing protein</fullName>
    </recommendedName>
</protein>
<dbReference type="AlphaFoldDB" id="A0A918DZZ5"/>
<dbReference type="InterPro" id="IPR001646">
    <property type="entry name" value="5peptide_repeat"/>
</dbReference>
<evidence type="ECO:0000313" key="1">
    <source>
        <dbReference type="EMBL" id="GGO96992.1"/>
    </source>
</evidence>
<name>A0A918DZZ5_9ACTN</name>
<dbReference type="EMBL" id="BMMS01000031">
    <property type="protein sequence ID" value="GGO96992.1"/>
    <property type="molecule type" value="Genomic_DNA"/>
</dbReference>
<organism evidence="1 2">
    <name type="scientific">Wenjunlia tyrosinilytica</name>
    <dbReference type="NCBI Taxonomy" id="1544741"/>
    <lineage>
        <taxon>Bacteria</taxon>
        <taxon>Bacillati</taxon>
        <taxon>Actinomycetota</taxon>
        <taxon>Actinomycetes</taxon>
        <taxon>Kitasatosporales</taxon>
        <taxon>Streptomycetaceae</taxon>
        <taxon>Wenjunlia</taxon>
    </lineage>
</organism>
<dbReference type="Pfam" id="PF00805">
    <property type="entry name" value="Pentapeptide"/>
    <property type="match status" value="1"/>
</dbReference>
<dbReference type="RefSeq" id="WP_189134764.1">
    <property type="nucleotide sequence ID" value="NZ_BMMS01000031.1"/>
</dbReference>
<comment type="caution">
    <text evidence="1">The sequence shown here is derived from an EMBL/GenBank/DDBJ whole genome shotgun (WGS) entry which is preliminary data.</text>
</comment>
<dbReference type="Gene3D" id="2.160.20.80">
    <property type="entry name" value="E3 ubiquitin-protein ligase SopA"/>
    <property type="match status" value="1"/>
</dbReference>
<reference evidence="1" key="1">
    <citation type="journal article" date="2014" name="Int. J. Syst. Evol. Microbiol.">
        <title>Complete genome sequence of Corynebacterium casei LMG S-19264T (=DSM 44701T), isolated from a smear-ripened cheese.</title>
        <authorList>
            <consortium name="US DOE Joint Genome Institute (JGI-PGF)"/>
            <person name="Walter F."/>
            <person name="Albersmeier A."/>
            <person name="Kalinowski J."/>
            <person name="Ruckert C."/>
        </authorList>
    </citation>
    <scope>NUCLEOTIDE SEQUENCE</scope>
    <source>
        <strain evidence="1">CGMCC 4.7201</strain>
    </source>
</reference>
<dbReference type="SUPFAM" id="SSF141571">
    <property type="entry name" value="Pentapeptide repeat-like"/>
    <property type="match status" value="1"/>
</dbReference>
<accession>A0A918DZZ5</accession>